<dbReference type="GO" id="GO:0008878">
    <property type="term" value="F:glucose-1-phosphate adenylyltransferase activity"/>
    <property type="evidence" value="ECO:0007669"/>
    <property type="project" value="UniProtKB-EC"/>
</dbReference>
<dbReference type="InterPro" id="IPR011831">
    <property type="entry name" value="ADP-Glc_PPase"/>
</dbReference>
<keyword evidence="5" id="KW-0808">Transferase</keyword>
<dbReference type="CDD" id="cd04651">
    <property type="entry name" value="LbH_G1P_AT_C"/>
    <property type="match status" value="1"/>
</dbReference>
<dbReference type="PANTHER" id="PTHR43523">
    <property type="entry name" value="GLUCOSE-1-PHOSPHATE ADENYLYLTRANSFERASE-RELATED"/>
    <property type="match status" value="1"/>
</dbReference>
<dbReference type="InterPro" id="IPR056818">
    <property type="entry name" value="GlmU/GlgC-like_hexapep"/>
</dbReference>
<feature type="domain" description="Glucose-1-phosphate adenylyltransferase/Bifunctional protein GlmU-like C-terminal hexapeptide" evidence="4">
    <location>
        <begin position="281"/>
        <end position="352"/>
    </location>
</feature>
<dbReference type="EMBL" id="JACSQL010000015">
    <property type="protein sequence ID" value="MBD7970774.1"/>
    <property type="molecule type" value="Genomic_DNA"/>
</dbReference>
<organism evidence="5 6">
    <name type="scientific">Paenibacillus gallinarum</name>
    <dbReference type="NCBI Taxonomy" id="2762232"/>
    <lineage>
        <taxon>Bacteria</taxon>
        <taxon>Bacillati</taxon>
        <taxon>Bacillota</taxon>
        <taxon>Bacilli</taxon>
        <taxon>Bacillales</taxon>
        <taxon>Paenibacillaceae</taxon>
        <taxon>Paenibacillus</taxon>
    </lineage>
</organism>
<dbReference type="Pfam" id="PF00483">
    <property type="entry name" value="NTP_transferase"/>
    <property type="match status" value="1"/>
</dbReference>
<dbReference type="Proteomes" id="UP000608071">
    <property type="component" value="Unassembled WGS sequence"/>
</dbReference>
<dbReference type="Pfam" id="PF24894">
    <property type="entry name" value="Hexapep_GlmU"/>
    <property type="match status" value="1"/>
</dbReference>
<keyword evidence="6" id="KW-1185">Reference proteome</keyword>
<gene>
    <name evidence="5" type="primary">glgD</name>
    <name evidence="5" type="ORF">H9647_22160</name>
</gene>
<dbReference type="PANTHER" id="PTHR43523:SF6">
    <property type="entry name" value="GLYCOGEN BIOSYNTHESIS PROTEIN GLGD"/>
    <property type="match status" value="1"/>
</dbReference>
<evidence type="ECO:0000256" key="1">
    <source>
        <dbReference type="ARBA" id="ARBA00010443"/>
    </source>
</evidence>
<protein>
    <submittedName>
        <fullName evidence="5">Glucose-1-phosphate adenylyltransferase subunit GlgD</fullName>
        <ecNumber evidence="5">2.7.7.27</ecNumber>
    </submittedName>
</protein>
<dbReference type="InterPro" id="IPR029044">
    <property type="entry name" value="Nucleotide-diphossugar_trans"/>
</dbReference>
<dbReference type="Gene3D" id="2.160.10.10">
    <property type="entry name" value="Hexapeptide repeat proteins"/>
    <property type="match status" value="1"/>
</dbReference>
<name>A0ABR8T594_9BACL</name>
<evidence type="ECO:0000313" key="6">
    <source>
        <dbReference type="Proteomes" id="UP000608071"/>
    </source>
</evidence>
<dbReference type="SUPFAM" id="SSF51161">
    <property type="entry name" value="Trimeric LpxA-like enzymes"/>
    <property type="match status" value="1"/>
</dbReference>
<dbReference type="NCBIfam" id="TIGR02092">
    <property type="entry name" value="glgD"/>
    <property type="match status" value="1"/>
</dbReference>
<dbReference type="Gene3D" id="3.90.550.10">
    <property type="entry name" value="Spore Coat Polysaccharide Biosynthesis Protein SpsA, Chain A"/>
    <property type="match status" value="1"/>
</dbReference>
<proteinExistence type="inferred from homology"/>
<keyword evidence="5" id="KW-0548">Nucleotidyltransferase</keyword>
<dbReference type="InterPro" id="IPR011832">
    <property type="entry name" value="GlgDAde_trans"/>
</dbReference>
<dbReference type="CDD" id="cd02508">
    <property type="entry name" value="ADP_Glucose_PP"/>
    <property type="match status" value="1"/>
</dbReference>
<dbReference type="RefSeq" id="WP_191804177.1">
    <property type="nucleotide sequence ID" value="NZ_JACSQL010000015.1"/>
</dbReference>
<comment type="caution">
    <text evidence="5">The sequence shown here is derived from an EMBL/GenBank/DDBJ whole genome shotgun (WGS) entry which is preliminary data.</text>
</comment>
<dbReference type="InterPro" id="IPR011004">
    <property type="entry name" value="Trimer_LpxA-like_sf"/>
</dbReference>
<evidence type="ECO:0000259" key="4">
    <source>
        <dbReference type="Pfam" id="PF24894"/>
    </source>
</evidence>
<dbReference type="SUPFAM" id="SSF53448">
    <property type="entry name" value="Nucleotide-diphospho-sugar transferases"/>
    <property type="match status" value="1"/>
</dbReference>
<evidence type="ECO:0000259" key="3">
    <source>
        <dbReference type="Pfam" id="PF00483"/>
    </source>
</evidence>
<reference evidence="5 6" key="1">
    <citation type="submission" date="2020-08" db="EMBL/GenBank/DDBJ databases">
        <title>A Genomic Blueprint of the Chicken Gut Microbiome.</title>
        <authorList>
            <person name="Gilroy R."/>
            <person name="Ravi A."/>
            <person name="Getino M."/>
            <person name="Pursley I."/>
            <person name="Horton D.L."/>
            <person name="Alikhan N.-F."/>
            <person name="Baker D."/>
            <person name="Gharbi K."/>
            <person name="Hall N."/>
            <person name="Watson M."/>
            <person name="Adriaenssens E.M."/>
            <person name="Foster-Nyarko E."/>
            <person name="Jarju S."/>
            <person name="Secka A."/>
            <person name="Antonio M."/>
            <person name="Oren A."/>
            <person name="Chaudhuri R."/>
            <person name="La Ragione R.M."/>
            <person name="Hildebrand F."/>
            <person name="Pallen M.J."/>
        </authorList>
    </citation>
    <scope>NUCLEOTIDE SEQUENCE [LARGE SCALE GENOMIC DNA]</scope>
    <source>
        <strain evidence="5 6">Sa2BVA9</strain>
    </source>
</reference>
<dbReference type="InterPro" id="IPR005835">
    <property type="entry name" value="NTP_transferase_dom"/>
</dbReference>
<accession>A0ABR8T594</accession>
<feature type="domain" description="Nucleotidyl transferase" evidence="3">
    <location>
        <begin position="20"/>
        <end position="201"/>
    </location>
</feature>
<evidence type="ECO:0000313" key="5">
    <source>
        <dbReference type="EMBL" id="MBD7970774.1"/>
    </source>
</evidence>
<dbReference type="EC" id="2.7.7.27" evidence="5"/>
<evidence type="ECO:0000256" key="2">
    <source>
        <dbReference type="ARBA" id="ARBA00023056"/>
    </source>
</evidence>
<keyword evidence="2" id="KW-0320">Glycogen biosynthesis</keyword>
<comment type="similarity">
    <text evidence="1">Belongs to the bacterial/plant glucose-1-phosphate adenylyltransferase family.</text>
</comment>
<sequence length="366" mass="42135">MQQLMGVVNLDQELDLMNELTYFRCGAAVPFAGRYRLIDFVLSNLMHSNIHHTALFVRRKYRSLLDHLGQGAPWDLDRKHGGLFILPPDWNDPTDRSKGDLQHFHNNRDYFLRAKGTHIIHTGSQHIYSMDYREMYQFHISQQADVTLLYKKVDAILPEHESCVRVDVDGVKVTGIHQEGDHPNIYLGAFIMEKQLFLKLVDHCIAHGQDYFFRDGIQDNLHNLNIAAYAFDGYHTVINSIESYYRNSMDLLNQEQYQRLFKQNEIHTKIKYEPPTRFLDNAEVSNSLIANGCIIGGQVENSIIFRGVKVHKGAQIRNSIIMQKCVIEENAVLENVILDKDVHLTADRTLIGDAKQPYVIAKSSQI</sequence>